<dbReference type="EMBL" id="CP064654">
    <property type="protein sequence ID" value="QPC99221.1"/>
    <property type="molecule type" value="Genomic_DNA"/>
</dbReference>
<dbReference type="PANTHER" id="PTHR22617:SF23">
    <property type="entry name" value="CHEMOTAXIS PROTEIN CHEW"/>
    <property type="match status" value="1"/>
</dbReference>
<sequence length="144" mass="14668">MNELLLMCMIAGRRAAIPASQVQSVIEIDEITPIPGTPGFVRGLTALRSQALTVIDCPVALGLESSGEVSDQRAAVVDVGGHLYALLVDEAYDVGEARSEATAVPGGFGSGWQHASLGMVETDGGPALVIDVVTLVAGPVAEAA</sequence>
<evidence type="ECO:0000313" key="3">
    <source>
        <dbReference type="Proteomes" id="UP000594459"/>
    </source>
</evidence>
<dbReference type="GO" id="GO:0005829">
    <property type="term" value="C:cytosol"/>
    <property type="evidence" value="ECO:0007669"/>
    <property type="project" value="TreeGrafter"/>
</dbReference>
<evidence type="ECO:0000259" key="1">
    <source>
        <dbReference type="PROSITE" id="PS50851"/>
    </source>
</evidence>
<dbReference type="Gene3D" id="2.30.30.40">
    <property type="entry name" value="SH3 Domains"/>
    <property type="match status" value="1"/>
</dbReference>
<dbReference type="GO" id="GO:0006935">
    <property type="term" value="P:chemotaxis"/>
    <property type="evidence" value="ECO:0007669"/>
    <property type="project" value="InterPro"/>
</dbReference>
<dbReference type="Pfam" id="PF01584">
    <property type="entry name" value="CheW"/>
    <property type="match status" value="1"/>
</dbReference>
<dbReference type="InterPro" id="IPR039315">
    <property type="entry name" value="CheW"/>
</dbReference>
<dbReference type="GO" id="GO:0007165">
    <property type="term" value="P:signal transduction"/>
    <property type="evidence" value="ECO:0007669"/>
    <property type="project" value="InterPro"/>
</dbReference>
<dbReference type="KEGG" id="qso:IRL76_01160"/>
<dbReference type="SUPFAM" id="SSF50341">
    <property type="entry name" value="CheW-like"/>
    <property type="match status" value="1"/>
</dbReference>
<name>A0A7S8F4W8_9SPHN</name>
<organism evidence="2 3">
    <name type="scientific">Qipengyuania soli</name>
    <dbReference type="NCBI Taxonomy" id="2782568"/>
    <lineage>
        <taxon>Bacteria</taxon>
        <taxon>Pseudomonadati</taxon>
        <taxon>Pseudomonadota</taxon>
        <taxon>Alphaproteobacteria</taxon>
        <taxon>Sphingomonadales</taxon>
        <taxon>Erythrobacteraceae</taxon>
        <taxon>Qipengyuania</taxon>
    </lineage>
</organism>
<dbReference type="AlphaFoldDB" id="A0A7S8F4W8"/>
<dbReference type="Proteomes" id="UP000594459">
    <property type="component" value="Chromosome"/>
</dbReference>
<proteinExistence type="predicted"/>
<reference evidence="2 3" key="1">
    <citation type="submission" date="2020-11" db="EMBL/GenBank/DDBJ databases">
        <title>The genome sequence of Erythrobacter sp. 6D36.</title>
        <authorList>
            <person name="Liu Y."/>
        </authorList>
    </citation>
    <scope>NUCLEOTIDE SEQUENCE [LARGE SCALE GENOMIC DNA]</scope>
    <source>
        <strain evidence="2 3">6D36</strain>
    </source>
</reference>
<dbReference type="InterPro" id="IPR036061">
    <property type="entry name" value="CheW-like_dom_sf"/>
</dbReference>
<gene>
    <name evidence="2" type="ORF">IRL76_01160</name>
</gene>
<evidence type="ECO:0000313" key="2">
    <source>
        <dbReference type="EMBL" id="QPC99221.1"/>
    </source>
</evidence>
<dbReference type="PROSITE" id="PS50851">
    <property type="entry name" value="CHEW"/>
    <property type="match status" value="1"/>
</dbReference>
<dbReference type="RefSeq" id="WP_200982394.1">
    <property type="nucleotide sequence ID" value="NZ_CP064654.1"/>
</dbReference>
<dbReference type="InterPro" id="IPR002545">
    <property type="entry name" value="CheW-lke_dom"/>
</dbReference>
<feature type="domain" description="CheW-like" evidence="1">
    <location>
        <begin position="2"/>
        <end position="141"/>
    </location>
</feature>
<dbReference type="Gene3D" id="2.40.50.180">
    <property type="entry name" value="CheA-289, Domain 4"/>
    <property type="match status" value="1"/>
</dbReference>
<accession>A0A7S8F4W8</accession>
<dbReference type="SMART" id="SM00260">
    <property type="entry name" value="CheW"/>
    <property type="match status" value="1"/>
</dbReference>
<protein>
    <submittedName>
        <fullName evidence="2">Chemotaxis protein CheW</fullName>
    </submittedName>
</protein>
<keyword evidence="3" id="KW-1185">Reference proteome</keyword>
<dbReference type="PANTHER" id="PTHR22617">
    <property type="entry name" value="CHEMOTAXIS SENSOR HISTIDINE KINASE-RELATED"/>
    <property type="match status" value="1"/>
</dbReference>